<dbReference type="GO" id="GO:0016787">
    <property type="term" value="F:hydrolase activity"/>
    <property type="evidence" value="ECO:0007669"/>
    <property type="project" value="UniProtKB-KW"/>
</dbReference>
<gene>
    <name evidence="2" type="ORF">EJV47_14995</name>
</gene>
<feature type="domain" description="Beta-lactamase-related" evidence="1">
    <location>
        <begin position="71"/>
        <end position="387"/>
    </location>
</feature>
<evidence type="ECO:0000313" key="3">
    <source>
        <dbReference type="Proteomes" id="UP000282184"/>
    </source>
</evidence>
<dbReference type="Proteomes" id="UP000282184">
    <property type="component" value="Unassembled WGS sequence"/>
</dbReference>
<organism evidence="2 3">
    <name type="scientific">Hymenobacter gummosus</name>
    <dbReference type="NCBI Taxonomy" id="1776032"/>
    <lineage>
        <taxon>Bacteria</taxon>
        <taxon>Pseudomonadati</taxon>
        <taxon>Bacteroidota</taxon>
        <taxon>Cytophagia</taxon>
        <taxon>Cytophagales</taxon>
        <taxon>Hymenobacteraceae</taxon>
        <taxon>Hymenobacter</taxon>
    </lineage>
</organism>
<sequence>MRNSRRTTTCRRFTTRSANHGLLRIFRIARISWTIGVRLHRASLLLGLLWLAGPAAVAQLRLIPAESAPQRYLAAVAARCHLPGLQLARTDSAGRTTLLQLGRLAADEPALVDEHSVFQVASLSKPVFAYLVLRLVDRGVLDLDAPLSRYGLPHRHPRNQQVAARITARMVLRHTSGLAHWAEFGGSKITRWNQGVLQLKYPPDSLWHYSGEAYAYLQQVVEHVTGRGLQQLAEAEVFGPLGMVDSSFGWDERFAGRLCSGHDSTGAPTLRRKFREPSAAFSLISTAADYSRFVQALARGTGLLPATHQLLLTASGPAVRCGRRGSAAEQHISWGLGVGLQQGRRGPALWHWGDNVDFQNFFLVFPDTGESLVLLSNGANGLRAARQLLPLLLDPNEHYWALDWLQEQ</sequence>
<protein>
    <submittedName>
        <fullName evidence="2">Class A beta-lactamase-related serine hydrolase</fullName>
    </submittedName>
</protein>
<dbReference type="InterPro" id="IPR001466">
    <property type="entry name" value="Beta-lactam-related"/>
</dbReference>
<dbReference type="OrthoDB" id="1357763at2"/>
<dbReference type="AlphaFoldDB" id="A0A3S0K4H9"/>
<dbReference type="InterPro" id="IPR050789">
    <property type="entry name" value="Diverse_Enzym_Activities"/>
</dbReference>
<accession>A0A3S0K4H9</accession>
<keyword evidence="2" id="KW-0378">Hydrolase</keyword>
<evidence type="ECO:0000313" key="2">
    <source>
        <dbReference type="EMBL" id="RTQ48900.1"/>
    </source>
</evidence>
<evidence type="ECO:0000259" key="1">
    <source>
        <dbReference type="Pfam" id="PF00144"/>
    </source>
</evidence>
<reference evidence="2 3" key="1">
    <citation type="submission" date="2018-12" db="EMBL/GenBank/DDBJ databases">
        <title>Hymenobacter gummosus sp. nov., isolated from a spring.</title>
        <authorList>
            <person name="Nie L."/>
        </authorList>
    </citation>
    <scope>NUCLEOTIDE SEQUENCE [LARGE SCALE GENOMIC DNA]</scope>
    <source>
        <strain evidence="2 3">KCTC 52166</strain>
    </source>
</reference>
<proteinExistence type="predicted"/>
<dbReference type="InterPro" id="IPR012338">
    <property type="entry name" value="Beta-lactam/transpept-like"/>
</dbReference>
<dbReference type="PANTHER" id="PTHR43283">
    <property type="entry name" value="BETA-LACTAMASE-RELATED"/>
    <property type="match status" value="1"/>
</dbReference>
<dbReference type="PANTHER" id="PTHR43283:SF18">
    <property type="match status" value="1"/>
</dbReference>
<dbReference type="SUPFAM" id="SSF56601">
    <property type="entry name" value="beta-lactamase/transpeptidase-like"/>
    <property type="match status" value="1"/>
</dbReference>
<comment type="caution">
    <text evidence="2">The sequence shown here is derived from an EMBL/GenBank/DDBJ whole genome shotgun (WGS) entry which is preliminary data.</text>
</comment>
<dbReference type="EMBL" id="RXOF01000008">
    <property type="protein sequence ID" value="RTQ48900.1"/>
    <property type="molecule type" value="Genomic_DNA"/>
</dbReference>
<dbReference type="Gene3D" id="3.40.710.10">
    <property type="entry name" value="DD-peptidase/beta-lactamase superfamily"/>
    <property type="match status" value="1"/>
</dbReference>
<keyword evidence="3" id="KW-1185">Reference proteome</keyword>
<name>A0A3S0K4H9_9BACT</name>
<dbReference type="Pfam" id="PF00144">
    <property type="entry name" value="Beta-lactamase"/>
    <property type="match status" value="1"/>
</dbReference>